<dbReference type="RefSeq" id="WP_167490747.1">
    <property type="nucleotide sequence ID" value="NZ_CP046173.1"/>
</dbReference>
<dbReference type="Proteomes" id="UP000500953">
    <property type="component" value="Chromosome"/>
</dbReference>
<evidence type="ECO:0000313" key="2">
    <source>
        <dbReference type="Proteomes" id="UP000500953"/>
    </source>
</evidence>
<proteinExistence type="predicted"/>
<protein>
    <submittedName>
        <fullName evidence="1">Uncharacterized protein</fullName>
    </submittedName>
</protein>
<sequence length="175" mass="18695">MVSWLEELERRESAARERAEELWRRVGELSDQLAAEEQLLLRLQVTWEMMLEIVGAAADVAEPVAVVGAAGEGAEGGAEPVSVGGSPIGVMLVPPRSAGALVSGLPQDYRDILEVLADSERGLRTGHVAAALGLSEERSVVESLRSKLKRLVARGWLGEQMPGLFTLADGVDINT</sequence>
<dbReference type="AlphaFoldDB" id="A0A6G9ZDI4"/>
<dbReference type="EMBL" id="CP046173">
    <property type="protein sequence ID" value="QIS23407.1"/>
    <property type="molecule type" value="Genomic_DNA"/>
</dbReference>
<organism evidence="1 2">
    <name type="scientific">Nocardia terpenica</name>
    <dbReference type="NCBI Taxonomy" id="455432"/>
    <lineage>
        <taxon>Bacteria</taxon>
        <taxon>Bacillati</taxon>
        <taxon>Actinomycetota</taxon>
        <taxon>Actinomycetes</taxon>
        <taxon>Mycobacteriales</taxon>
        <taxon>Nocardiaceae</taxon>
        <taxon>Nocardia</taxon>
    </lineage>
</organism>
<name>A0A6G9ZDI4_9NOCA</name>
<reference evidence="1 2" key="1">
    <citation type="journal article" date="2019" name="ACS Chem. Biol.">
        <title>Identification and Mobilization of a Cryptic Antibiotic Biosynthesis Gene Locus from a Human-Pathogenic Nocardia Isolate.</title>
        <authorList>
            <person name="Herisse M."/>
            <person name="Ishida K."/>
            <person name="Porter J.L."/>
            <person name="Howden B."/>
            <person name="Hertweck C."/>
            <person name="Stinear T.P."/>
            <person name="Pidot S.J."/>
        </authorList>
    </citation>
    <scope>NUCLEOTIDE SEQUENCE [LARGE SCALE GENOMIC DNA]</scope>
    <source>
        <strain evidence="1 2">AUSMDU00012715</strain>
    </source>
</reference>
<evidence type="ECO:0000313" key="1">
    <source>
        <dbReference type="EMBL" id="QIS23407.1"/>
    </source>
</evidence>
<gene>
    <name evidence="1" type="ORF">F6W96_38845</name>
</gene>
<accession>A0A6G9ZDI4</accession>